<evidence type="ECO:0000256" key="2">
    <source>
        <dbReference type="SAM" id="SignalP"/>
    </source>
</evidence>
<accession>A0A8S1MQF9</accession>
<comment type="caution">
    <text evidence="3">The sequence shown here is derived from an EMBL/GenBank/DDBJ whole genome shotgun (WGS) entry which is preliminary data.</text>
</comment>
<feature type="transmembrane region" description="Helical" evidence="1">
    <location>
        <begin position="27"/>
        <end position="48"/>
    </location>
</feature>
<evidence type="ECO:0008006" key="5">
    <source>
        <dbReference type="Google" id="ProtNLM"/>
    </source>
</evidence>
<dbReference type="AlphaFoldDB" id="A0A8S1MQF9"/>
<sequence>MGFNLLSLLFLGTLACAFLFQKQSSLSLIISIMDIIIIVFQSSIALYINMRALKQQNKKPIFIYRKLKVLSICFNIIDRLIVPIINCTLIFKDDQKEARKQYCVLDIFVALIITSIIWNLIEYYFYTIVRDFVLILQSSQNRSHRYMNDSKLKLLEQQNLAIVFEVQGLKPTYRRGGQPIIIPEKVEQGQQKSNLEIHKMQQQPLQHNQSFQVYGSQQELIEINLIQ</sequence>
<feature type="signal peptide" evidence="2">
    <location>
        <begin position="1"/>
        <end position="17"/>
    </location>
</feature>
<feature type="transmembrane region" description="Helical" evidence="1">
    <location>
        <begin position="69"/>
        <end position="91"/>
    </location>
</feature>
<feature type="transmembrane region" description="Helical" evidence="1">
    <location>
        <begin position="107"/>
        <end position="126"/>
    </location>
</feature>
<keyword evidence="1" id="KW-1133">Transmembrane helix</keyword>
<proteinExistence type="predicted"/>
<evidence type="ECO:0000256" key="1">
    <source>
        <dbReference type="SAM" id="Phobius"/>
    </source>
</evidence>
<keyword evidence="2" id="KW-0732">Signal</keyword>
<evidence type="ECO:0000313" key="3">
    <source>
        <dbReference type="EMBL" id="CAD8079005.1"/>
    </source>
</evidence>
<keyword evidence="1" id="KW-0812">Transmembrane</keyword>
<dbReference type="OrthoDB" id="314293at2759"/>
<dbReference type="EMBL" id="CAJJDN010000038">
    <property type="protein sequence ID" value="CAD8079005.1"/>
    <property type="molecule type" value="Genomic_DNA"/>
</dbReference>
<gene>
    <name evidence="3" type="ORF">PSON_ATCC_30995.1.T0380234</name>
</gene>
<keyword evidence="4" id="KW-1185">Reference proteome</keyword>
<organism evidence="3 4">
    <name type="scientific">Paramecium sonneborni</name>
    <dbReference type="NCBI Taxonomy" id="65129"/>
    <lineage>
        <taxon>Eukaryota</taxon>
        <taxon>Sar</taxon>
        <taxon>Alveolata</taxon>
        <taxon>Ciliophora</taxon>
        <taxon>Intramacronucleata</taxon>
        <taxon>Oligohymenophorea</taxon>
        <taxon>Peniculida</taxon>
        <taxon>Parameciidae</taxon>
        <taxon>Paramecium</taxon>
    </lineage>
</organism>
<name>A0A8S1MQF9_9CILI</name>
<dbReference type="Proteomes" id="UP000692954">
    <property type="component" value="Unassembled WGS sequence"/>
</dbReference>
<evidence type="ECO:0000313" key="4">
    <source>
        <dbReference type="Proteomes" id="UP000692954"/>
    </source>
</evidence>
<feature type="chain" id="PRO_5035943047" description="Transmembrane protein" evidence="2">
    <location>
        <begin position="18"/>
        <end position="227"/>
    </location>
</feature>
<protein>
    <recommendedName>
        <fullName evidence="5">Transmembrane protein</fullName>
    </recommendedName>
</protein>
<keyword evidence="1" id="KW-0472">Membrane</keyword>
<reference evidence="3" key="1">
    <citation type="submission" date="2021-01" db="EMBL/GenBank/DDBJ databases">
        <authorList>
            <consortium name="Genoscope - CEA"/>
            <person name="William W."/>
        </authorList>
    </citation>
    <scope>NUCLEOTIDE SEQUENCE</scope>
</reference>